<keyword evidence="5" id="KW-0539">Nucleus</keyword>
<comment type="subcellular location">
    <subcellularLocation>
        <location evidence="1">Nucleus</location>
    </subcellularLocation>
</comment>
<evidence type="ECO:0000313" key="9">
    <source>
        <dbReference type="EMBL" id="KAF1942045.1"/>
    </source>
</evidence>
<dbReference type="Proteomes" id="UP000800038">
    <property type="component" value="Unassembled WGS sequence"/>
</dbReference>
<dbReference type="InterPro" id="IPR052084">
    <property type="entry name" value="SF3B4_spliceosome_assoc"/>
</dbReference>
<dbReference type="FunFam" id="3.30.70.330:FF:000505">
    <property type="entry name" value="Splicing factor 3B subunit 4"/>
    <property type="match status" value="1"/>
</dbReference>
<dbReference type="SUPFAM" id="SSF54928">
    <property type="entry name" value="RNA-binding domain, RBD"/>
    <property type="match status" value="1"/>
</dbReference>
<evidence type="ECO:0000256" key="2">
    <source>
        <dbReference type="ARBA" id="ARBA00008363"/>
    </source>
</evidence>
<evidence type="ECO:0000256" key="6">
    <source>
        <dbReference type="PROSITE-ProRule" id="PRU00176"/>
    </source>
</evidence>
<dbReference type="GO" id="GO:0048026">
    <property type="term" value="P:positive regulation of mRNA splicing, via spliceosome"/>
    <property type="evidence" value="ECO:0007669"/>
    <property type="project" value="TreeGrafter"/>
</dbReference>
<dbReference type="InterPro" id="IPR035979">
    <property type="entry name" value="RBD_domain_sf"/>
</dbReference>
<dbReference type="EMBL" id="ML976039">
    <property type="protein sequence ID" value="KAF1942045.1"/>
    <property type="molecule type" value="Genomic_DNA"/>
</dbReference>
<dbReference type="InterPro" id="IPR000504">
    <property type="entry name" value="RRM_dom"/>
</dbReference>
<organism evidence="9 10">
    <name type="scientific">Clathrospora elynae</name>
    <dbReference type="NCBI Taxonomy" id="706981"/>
    <lineage>
        <taxon>Eukaryota</taxon>
        <taxon>Fungi</taxon>
        <taxon>Dikarya</taxon>
        <taxon>Ascomycota</taxon>
        <taxon>Pezizomycotina</taxon>
        <taxon>Dothideomycetes</taxon>
        <taxon>Pleosporomycetidae</taxon>
        <taxon>Pleosporales</taxon>
        <taxon>Diademaceae</taxon>
        <taxon>Clathrospora</taxon>
    </lineage>
</organism>
<dbReference type="Pfam" id="PF00076">
    <property type="entry name" value="RRM_1"/>
    <property type="match status" value="2"/>
</dbReference>
<protein>
    <submittedName>
        <fullName evidence="9">RNA-binding domain-containing protein</fullName>
    </submittedName>
</protein>
<dbReference type="PANTHER" id="PTHR48030:SF3">
    <property type="entry name" value="SPLICING FACTOR 3B SUBUNIT 4"/>
    <property type="match status" value="1"/>
</dbReference>
<comment type="similarity">
    <text evidence="2">Belongs to the SF3B4 family.</text>
</comment>
<keyword evidence="3" id="KW-0677">Repeat</keyword>
<dbReference type="AlphaFoldDB" id="A0A6A5SN24"/>
<dbReference type="InterPro" id="IPR034158">
    <property type="entry name" value="SF3B4_RRM1"/>
</dbReference>
<reference evidence="9" key="1">
    <citation type="journal article" date="2020" name="Stud. Mycol.">
        <title>101 Dothideomycetes genomes: a test case for predicting lifestyles and emergence of pathogens.</title>
        <authorList>
            <person name="Haridas S."/>
            <person name="Albert R."/>
            <person name="Binder M."/>
            <person name="Bloem J."/>
            <person name="Labutti K."/>
            <person name="Salamov A."/>
            <person name="Andreopoulos B."/>
            <person name="Baker S."/>
            <person name="Barry K."/>
            <person name="Bills G."/>
            <person name="Bluhm B."/>
            <person name="Cannon C."/>
            <person name="Castanera R."/>
            <person name="Culley D."/>
            <person name="Daum C."/>
            <person name="Ezra D."/>
            <person name="Gonzalez J."/>
            <person name="Henrissat B."/>
            <person name="Kuo A."/>
            <person name="Liang C."/>
            <person name="Lipzen A."/>
            <person name="Lutzoni F."/>
            <person name="Magnuson J."/>
            <person name="Mondo S."/>
            <person name="Nolan M."/>
            <person name="Ohm R."/>
            <person name="Pangilinan J."/>
            <person name="Park H.-J."/>
            <person name="Ramirez L."/>
            <person name="Alfaro M."/>
            <person name="Sun H."/>
            <person name="Tritt A."/>
            <person name="Yoshinaga Y."/>
            <person name="Zwiers L.-H."/>
            <person name="Turgeon B."/>
            <person name="Goodwin S."/>
            <person name="Spatafora J."/>
            <person name="Crous P."/>
            <person name="Grigoriev I."/>
        </authorList>
    </citation>
    <scope>NUCLEOTIDE SEQUENCE</scope>
    <source>
        <strain evidence="9">CBS 161.51</strain>
    </source>
</reference>
<dbReference type="OrthoDB" id="10259687at2759"/>
<dbReference type="FunFam" id="3.30.70.330:FF:000895">
    <property type="entry name" value="Hsh49p"/>
    <property type="match status" value="1"/>
</dbReference>
<accession>A0A6A5SN24</accession>
<dbReference type="GO" id="GO:0000398">
    <property type="term" value="P:mRNA splicing, via spliceosome"/>
    <property type="evidence" value="ECO:0007669"/>
    <property type="project" value="UniProtKB-ARBA"/>
</dbReference>
<dbReference type="CDD" id="cd12334">
    <property type="entry name" value="RRM1_SF3B4"/>
    <property type="match status" value="1"/>
</dbReference>
<dbReference type="GO" id="GO:0005686">
    <property type="term" value="C:U2 snRNP"/>
    <property type="evidence" value="ECO:0007669"/>
    <property type="project" value="TreeGrafter"/>
</dbReference>
<evidence type="ECO:0000313" key="10">
    <source>
        <dbReference type="Proteomes" id="UP000800038"/>
    </source>
</evidence>
<dbReference type="PROSITE" id="PS50102">
    <property type="entry name" value="RRM"/>
    <property type="match status" value="2"/>
</dbReference>
<dbReference type="GO" id="GO:0071011">
    <property type="term" value="C:precatalytic spliceosome"/>
    <property type="evidence" value="ECO:0007669"/>
    <property type="project" value="TreeGrafter"/>
</dbReference>
<evidence type="ECO:0000256" key="7">
    <source>
        <dbReference type="SAM" id="MobiDB-lite"/>
    </source>
</evidence>
<keyword evidence="4 6" id="KW-0694">RNA-binding</keyword>
<proteinExistence type="inferred from homology"/>
<sequence length="426" mass="45751">MSTQAGRGVWGCQPFTVSQRKGRKLDMDSPDERRLGLNARVTEIQDQREIAVVDGNAGDIDDARDALLVEGHQMVRRHTATPSIDIQQPVDTSTMSAPSARHWEQNKEATVYVGNLHERITPRILHELMLNAGRVRNVNMPVDRVNGQHQGFGFVEFHTEDEAEYAPKVMNQVALYGSRIRVNKASADKQRNVDIGAELFIGNLDAAVDERTLYDTFGQFGPLLNVPKIAKEDQNMGNMSKGYGFVSYGDFESADQAIASMHNQYVMNKQITVQYAYKKDGKGERHGDEAERMLAKQAKAHGVATAVQPLPAHLFQLPQGAAPTGPAMDGRGVPGAPSGPSGVYGAPSGPPGFAPNGHSAYGRPHNTASAENLSLPPPPSGLPARPPSGTPSNFFPPPPGYGNAATPAFGGPPPGFAPPGYAHGLR</sequence>
<evidence type="ECO:0000256" key="4">
    <source>
        <dbReference type="ARBA" id="ARBA00022884"/>
    </source>
</evidence>
<feature type="domain" description="RRM" evidence="8">
    <location>
        <begin position="197"/>
        <end position="278"/>
    </location>
</feature>
<gene>
    <name evidence="9" type="ORF">EJ02DRAFT_511937</name>
</gene>
<evidence type="ECO:0000256" key="3">
    <source>
        <dbReference type="ARBA" id="ARBA00022737"/>
    </source>
</evidence>
<evidence type="ECO:0000256" key="1">
    <source>
        <dbReference type="ARBA" id="ARBA00004123"/>
    </source>
</evidence>
<dbReference type="PANTHER" id="PTHR48030">
    <property type="entry name" value="SPLICING FACTOR 3B SUBUNIT 4"/>
    <property type="match status" value="1"/>
</dbReference>
<dbReference type="GO" id="GO:0005730">
    <property type="term" value="C:nucleolus"/>
    <property type="evidence" value="ECO:0007669"/>
    <property type="project" value="TreeGrafter"/>
</dbReference>
<evidence type="ECO:0000256" key="5">
    <source>
        <dbReference type="ARBA" id="ARBA00023242"/>
    </source>
</evidence>
<dbReference type="InterPro" id="IPR012677">
    <property type="entry name" value="Nucleotide-bd_a/b_plait_sf"/>
</dbReference>
<feature type="region of interest" description="Disordered" evidence="7">
    <location>
        <begin position="317"/>
        <end position="426"/>
    </location>
</feature>
<evidence type="ECO:0000259" key="8">
    <source>
        <dbReference type="PROSITE" id="PS50102"/>
    </source>
</evidence>
<keyword evidence="10" id="KW-1185">Reference proteome</keyword>
<dbReference type="Gene3D" id="3.30.70.330">
    <property type="match status" value="2"/>
</dbReference>
<dbReference type="SMART" id="SM00360">
    <property type="entry name" value="RRM"/>
    <property type="match status" value="2"/>
</dbReference>
<name>A0A6A5SN24_9PLEO</name>
<dbReference type="GO" id="GO:0003723">
    <property type="term" value="F:RNA binding"/>
    <property type="evidence" value="ECO:0007669"/>
    <property type="project" value="UniProtKB-UniRule"/>
</dbReference>
<feature type="compositionally biased region" description="Low complexity" evidence="7">
    <location>
        <begin position="334"/>
        <end position="347"/>
    </location>
</feature>
<feature type="domain" description="RRM" evidence="8">
    <location>
        <begin position="109"/>
        <end position="187"/>
    </location>
</feature>
<feature type="compositionally biased region" description="Pro residues" evidence="7">
    <location>
        <begin position="375"/>
        <end position="400"/>
    </location>
</feature>